<organism evidence="11 12">
    <name type="scientific">Paenibacillus montanisoli</name>
    <dbReference type="NCBI Taxonomy" id="2081970"/>
    <lineage>
        <taxon>Bacteria</taxon>
        <taxon>Bacillati</taxon>
        <taxon>Bacillota</taxon>
        <taxon>Bacilli</taxon>
        <taxon>Bacillales</taxon>
        <taxon>Paenibacillaceae</taxon>
        <taxon>Paenibacillus</taxon>
    </lineage>
</organism>
<dbReference type="GO" id="GO:0015970">
    <property type="term" value="P:guanosine tetraphosphate biosynthetic process"/>
    <property type="evidence" value="ECO:0007669"/>
    <property type="project" value="UniProtKB-UniPathway"/>
</dbReference>
<dbReference type="PANTHER" id="PTHR47837">
    <property type="entry name" value="GTP PYROPHOSPHOKINASE YJBM"/>
    <property type="match status" value="1"/>
</dbReference>
<dbReference type="Proteomes" id="UP000249260">
    <property type="component" value="Unassembled WGS sequence"/>
</dbReference>
<dbReference type="InterPro" id="IPR007685">
    <property type="entry name" value="RelA_SpoT"/>
</dbReference>
<evidence type="ECO:0000256" key="6">
    <source>
        <dbReference type="ARBA" id="ARBA00022741"/>
    </source>
</evidence>
<dbReference type="EC" id="2.7.6.5" evidence="4"/>
<keyword evidence="8" id="KW-0067">ATP-binding</keyword>
<evidence type="ECO:0000256" key="3">
    <source>
        <dbReference type="ARBA" id="ARBA00011881"/>
    </source>
</evidence>
<evidence type="ECO:0000259" key="10">
    <source>
        <dbReference type="SMART" id="SM00954"/>
    </source>
</evidence>
<dbReference type="Pfam" id="PF04607">
    <property type="entry name" value="RelA_SpoT"/>
    <property type="match status" value="1"/>
</dbReference>
<keyword evidence="12" id="KW-1185">Reference proteome</keyword>
<dbReference type="PANTHER" id="PTHR47837:SF2">
    <property type="entry name" value="GTP PYROPHOSPHOKINASE YWAC"/>
    <property type="match status" value="1"/>
</dbReference>
<keyword evidence="5" id="KW-0808">Transferase</keyword>
<dbReference type="UniPathway" id="UPA00908">
    <property type="reaction ID" value="UER00884"/>
</dbReference>
<evidence type="ECO:0000256" key="7">
    <source>
        <dbReference type="ARBA" id="ARBA00022777"/>
    </source>
</evidence>
<dbReference type="InterPro" id="IPR052366">
    <property type="entry name" value="GTP_Pyrophosphokinase"/>
</dbReference>
<feature type="coiled-coil region" evidence="9">
    <location>
        <begin position="10"/>
        <end position="37"/>
    </location>
</feature>
<comment type="similarity">
    <text evidence="2">Belongs to the RelA/SpoT family.</text>
</comment>
<dbReference type="EMBL" id="QLUW01000001">
    <property type="protein sequence ID" value="RAP77978.1"/>
    <property type="molecule type" value="Genomic_DNA"/>
</dbReference>
<dbReference type="Gene3D" id="3.30.460.10">
    <property type="entry name" value="Beta Polymerase, domain 2"/>
    <property type="match status" value="1"/>
</dbReference>
<evidence type="ECO:0000313" key="11">
    <source>
        <dbReference type="EMBL" id="RAP77978.1"/>
    </source>
</evidence>
<dbReference type="InterPro" id="IPR043519">
    <property type="entry name" value="NT_sf"/>
</dbReference>
<keyword evidence="9" id="KW-0175">Coiled coil</keyword>
<evidence type="ECO:0000256" key="8">
    <source>
        <dbReference type="ARBA" id="ARBA00022840"/>
    </source>
</evidence>
<dbReference type="GO" id="GO:0016301">
    <property type="term" value="F:kinase activity"/>
    <property type="evidence" value="ECO:0007669"/>
    <property type="project" value="UniProtKB-KW"/>
</dbReference>
<dbReference type="Gene3D" id="1.10.287.860">
    <property type="entry name" value="Nucleotidyltransferase"/>
    <property type="match status" value="1"/>
</dbReference>
<evidence type="ECO:0000256" key="2">
    <source>
        <dbReference type="ARBA" id="ARBA00007476"/>
    </source>
</evidence>
<evidence type="ECO:0000256" key="1">
    <source>
        <dbReference type="ARBA" id="ARBA00004976"/>
    </source>
</evidence>
<evidence type="ECO:0000256" key="9">
    <source>
        <dbReference type="SAM" id="Coils"/>
    </source>
</evidence>
<dbReference type="GO" id="GO:0005524">
    <property type="term" value="F:ATP binding"/>
    <property type="evidence" value="ECO:0007669"/>
    <property type="project" value="UniProtKB-KW"/>
</dbReference>
<dbReference type="SUPFAM" id="SSF81301">
    <property type="entry name" value="Nucleotidyltransferase"/>
    <property type="match status" value="1"/>
</dbReference>
<comment type="pathway">
    <text evidence="1">Purine metabolism; ppGpp biosynthesis; ppGpp from GTP: step 1/2.</text>
</comment>
<sequence>MDGRDWGLFLQPYEQAVEELKVKLKTLRTELKNREAYSPIEFVTGRVKKISSILEKSKRLSVPMEKIETGIEDIAGIRIMCQFVDDIHRVAALIRTRKDLKLVYEKDYITNFKESGYRSYHMIVEYPVQTAIGLKHVLAEIQIRTLAMNFWATIEHSLNYKYKESLPDEVRERLKKAAEAASVLDTEMSSIRNEILDAQRDFEEKSNMVSSILSDIQELYFFHRVREAVQFQLRFNELWEQEDAYALRMLSDEIRTAINRAAKKGGTS</sequence>
<comment type="caution">
    <text evidence="11">The sequence shown here is derived from an EMBL/GenBank/DDBJ whole genome shotgun (WGS) entry which is preliminary data.</text>
</comment>
<comment type="subunit">
    <text evidence="3">Homotetramer.</text>
</comment>
<keyword evidence="7 11" id="KW-0418">Kinase</keyword>
<protein>
    <recommendedName>
        <fullName evidence="4">GTP diphosphokinase</fullName>
        <ecNumber evidence="4">2.7.6.5</ecNumber>
    </recommendedName>
</protein>
<dbReference type="CDD" id="cd05399">
    <property type="entry name" value="NT_Rel-Spo_like"/>
    <property type="match status" value="1"/>
</dbReference>
<dbReference type="RefSeq" id="WP_112881102.1">
    <property type="nucleotide sequence ID" value="NZ_QLUW01000001.1"/>
</dbReference>
<dbReference type="OrthoDB" id="9789634at2"/>
<dbReference type="AlphaFoldDB" id="A0A328U553"/>
<name>A0A328U553_9BACL</name>
<keyword evidence="6" id="KW-0547">Nucleotide-binding</keyword>
<feature type="domain" description="RelA/SpoT" evidence="10">
    <location>
        <begin position="45"/>
        <end position="166"/>
    </location>
</feature>
<proteinExistence type="inferred from homology"/>
<dbReference type="FunFam" id="3.30.460.10:FF:000012">
    <property type="entry name" value="GTP pyrophosphokinase YjbM"/>
    <property type="match status" value="1"/>
</dbReference>
<gene>
    <name evidence="11" type="ORF">DL346_05870</name>
</gene>
<reference evidence="11 12" key="1">
    <citation type="submission" date="2018-06" db="EMBL/GenBank/DDBJ databases">
        <title>Paenibacillus montanisoli sp. nov., isolated from mountain area soil.</title>
        <authorList>
            <person name="Wu M."/>
        </authorList>
    </citation>
    <scope>NUCLEOTIDE SEQUENCE [LARGE SCALE GENOMIC DNA]</scope>
    <source>
        <strain evidence="11 12">RA17</strain>
    </source>
</reference>
<dbReference type="GO" id="GO:0008728">
    <property type="term" value="F:GTP diphosphokinase activity"/>
    <property type="evidence" value="ECO:0007669"/>
    <property type="project" value="UniProtKB-EC"/>
</dbReference>
<evidence type="ECO:0000313" key="12">
    <source>
        <dbReference type="Proteomes" id="UP000249260"/>
    </source>
</evidence>
<dbReference type="SMART" id="SM00954">
    <property type="entry name" value="RelA_SpoT"/>
    <property type="match status" value="1"/>
</dbReference>
<accession>A0A328U553</accession>
<evidence type="ECO:0000256" key="4">
    <source>
        <dbReference type="ARBA" id="ARBA00013251"/>
    </source>
</evidence>
<evidence type="ECO:0000256" key="5">
    <source>
        <dbReference type="ARBA" id="ARBA00022679"/>
    </source>
</evidence>